<evidence type="ECO:0000313" key="5">
    <source>
        <dbReference type="EMBL" id="MBB6037772.1"/>
    </source>
</evidence>
<comment type="caution">
    <text evidence="5">The sequence shown here is derived from an EMBL/GenBank/DDBJ whole genome shotgun (WGS) entry which is preliminary data.</text>
</comment>
<proteinExistence type="inferred from homology"/>
<dbReference type="PANTHER" id="PTHR43782:SF3">
    <property type="entry name" value="ARGINASE"/>
    <property type="match status" value="1"/>
</dbReference>
<sequence length="251" mass="26569">MTVILVPYHLDEHLPGLRALLPAAVEPTTVNADFREGDVWSRLGDVGVRTAQAVAETAHGNPVIVSGDCSTSMAVLAGLQRTGIDAGIVWFDAHGDVQTVETSASGYPGGMPLRIITGYRPELIAERLGLKAIAEDRALLVGARDLDPPEIAYLGEAKIRQSKIEDVAEHLPPGPLVLHIDADVIDSDQMPGLRYPVGCGPSVEDVVAAAGRVLATGRVVAVDIACTWFDEAPEWTRASLLSALLAEAAWT</sequence>
<dbReference type="InterPro" id="IPR006035">
    <property type="entry name" value="Ureohydrolase"/>
</dbReference>
<keyword evidence="1" id="KW-0479">Metal-binding</keyword>
<dbReference type="PANTHER" id="PTHR43782">
    <property type="entry name" value="ARGINASE"/>
    <property type="match status" value="1"/>
</dbReference>
<evidence type="ECO:0000256" key="4">
    <source>
        <dbReference type="PROSITE-ProRule" id="PRU00742"/>
    </source>
</evidence>
<dbReference type="Pfam" id="PF00491">
    <property type="entry name" value="Arginase"/>
    <property type="match status" value="1"/>
</dbReference>
<dbReference type="GO" id="GO:0005829">
    <property type="term" value="C:cytosol"/>
    <property type="evidence" value="ECO:0007669"/>
    <property type="project" value="TreeGrafter"/>
</dbReference>
<dbReference type="GO" id="GO:0030145">
    <property type="term" value="F:manganese ion binding"/>
    <property type="evidence" value="ECO:0007669"/>
    <property type="project" value="TreeGrafter"/>
</dbReference>
<dbReference type="AlphaFoldDB" id="A0A841FW58"/>
<dbReference type="Gene3D" id="3.40.800.10">
    <property type="entry name" value="Ureohydrolase domain"/>
    <property type="match status" value="1"/>
</dbReference>
<evidence type="ECO:0000256" key="2">
    <source>
        <dbReference type="ARBA" id="ARBA00022801"/>
    </source>
</evidence>
<dbReference type="EMBL" id="JACHGT010000013">
    <property type="protein sequence ID" value="MBB6037772.1"/>
    <property type="molecule type" value="Genomic_DNA"/>
</dbReference>
<comment type="similarity">
    <text evidence="4">Belongs to the arginase family.</text>
</comment>
<dbReference type="CDD" id="cd09999">
    <property type="entry name" value="Arginase-like_1"/>
    <property type="match status" value="1"/>
</dbReference>
<dbReference type="PROSITE" id="PS51409">
    <property type="entry name" value="ARGINASE_2"/>
    <property type="match status" value="1"/>
</dbReference>
<dbReference type="SUPFAM" id="SSF52768">
    <property type="entry name" value="Arginase/deacetylase"/>
    <property type="match status" value="1"/>
</dbReference>
<reference evidence="5 6" key="1">
    <citation type="submission" date="2020-08" db="EMBL/GenBank/DDBJ databases">
        <title>Genomic Encyclopedia of Type Strains, Phase IV (KMG-IV): sequencing the most valuable type-strain genomes for metagenomic binning, comparative biology and taxonomic classification.</title>
        <authorList>
            <person name="Goeker M."/>
        </authorList>
    </citation>
    <scope>NUCLEOTIDE SEQUENCE [LARGE SCALE GENOMIC DNA]</scope>
    <source>
        <strain evidence="5 6">YIM 65646</strain>
    </source>
</reference>
<protein>
    <submittedName>
        <fullName evidence="5">Arginase</fullName>
        <ecNumber evidence="5">3.5.3.1</ecNumber>
    </submittedName>
</protein>
<keyword evidence="3" id="KW-0464">Manganese</keyword>
<accession>A0A841FW58</accession>
<keyword evidence="6" id="KW-1185">Reference proteome</keyword>
<evidence type="ECO:0000256" key="1">
    <source>
        <dbReference type="ARBA" id="ARBA00022723"/>
    </source>
</evidence>
<evidence type="ECO:0000256" key="3">
    <source>
        <dbReference type="ARBA" id="ARBA00023211"/>
    </source>
</evidence>
<dbReference type="RefSeq" id="WP_184790577.1">
    <property type="nucleotide sequence ID" value="NZ_BONT01000054.1"/>
</dbReference>
<keyword evidence="2 5" id="KW-0378">Hydrolase</keyword>
<dbReference type="InterPro" id="IPR023696">
    <property type="entry name" value="Ureohydrolase_dom_sf"/>
</dbReference>
<name>A0A841FW58_9ACTN</name>
<dbReference type="Proteomes" id="UP000548476">
    <property type="component" value="Unassembled WGS sequence"/>
</dbReference>
<gene>
    <name evidence="5" type="ORF">HNR73_005650</name>
</gene>
<dbReference type="EC" id="3.5.3.1" evidence="5"/>
<dbReference type="PRINTS" id="PR00116">
    <property type="entry name" value="ARGINASE"/>
</dbReference>
<dbReference type="GO" id="GO:0004053">
    <property type="term" value="F:arginase activity"/>
    <property type="evidence" value="ECO:0007669"/>
    <property type="project" value="UniProtKB-EC"/>
</dbReference>
<evidence type="ECO:0000313" key="6">
    <source>
        <dbReference type="Proteomes" id="UP000548476"/>
    </source>
</evidence>
<organism evidence="5 6">
    <name type="scientific">Phytomonospora endophytica</name>
    <dbReference type="NCBI Taxonomy" id="714109"/>
    <lineage>
        <taxon>Bacteria</taxon>
        <taxon>Bacillati</taxon>
        <taxon>Actinomycetota</taxon>
        <taxon>Actinomycetes</taxon>
        <taxon>Micromonosporales</taxon>
        <taxon>Micromonosporaceae</taxon>
        <taxon>Phytomonospora</taxon>
    </lineage>
</organism>